<keyword evidence="2" id="KW-1185">Reference proteome</keyword>
<reference evidence="1 2" key="1">
    <citation type="submission" date="2018-02" db="EMBL/GenBank/DDBJ databases">
        <title>Draft genome sequence of Streptococcus oricebi CCUG 70868T type strain.</title>
        <authorList>
            <person name="Mendez V."/>
            <person name="Salva-Serra F."/>
            <person name="Jaen-Luchoro D."/>
            <person name="Gonzales-Siles L."/>
            <person name="Karlsson R."/>
            <person name="Engstrom-Jakobsson H."/>
            <person name="Busquets A."/>
            <person name="Gomila M."/>
            <person name="Pineiro-Iglesias B."/>
            <person name="Bennasar-Figueras A."/>
            <person name="Seeger M."/>
            <person name="Moore E."/>
        </authorList>
    </citation>
    <scope>NUCLEOTIDE SEQUENCE [LARGE SCALE GENOMIC DNA]</scope>
    <source>
        <strain evidence="1 2">CCUG 70868</strain>
    </source>
</reference>
<dbReference type="Pfam" id="PF10078">
    <property type="entry name" value="DUF2316"/>
    <property type="match status" value="1"/>
</dbReference>
<dbReference type="EMBL" id="PRDG01000004">
    <property type="protein sequence ID" value="MBP2623887.1"/>
    <property type="molecule type" value="Genomic_DNA"/>
</dbReference>
<sequence>MLTKVEMRNTARELQENYRRLNYSEERVLADLGLSAEDLERVLSMRHPKPSHVWMLREYLEDMLLEEGQEVYPFSKLADPSVNLWYDYERPWRKSKAD</sequence>
<name>A0ABS5B4W7_9STRE</name>
<dbReference type="InterPro" id="IPR018757">
    <property type="entry name" value="DUF2316"/>
</dbReference>
<evidence type="ECO:0000313" key="1">
    <source>
        <dbReference type="EMBL" id="MBP2623887.1"/>
    </source>
</evidence>
<dbReference type="RefSeq" id="WP_209628377.1">
    <property type="nucleotide sequence ID" value="NZ_PRDG01000004.1"/>
</dbReference>
<evidence type="ECO:0000313" key="2">
    <source>
        <dbReference type="Proteomes" id="UP001519296"/>
    </source>
</evidence>
<comment type="caution">
    <text evidence="1">The sequence shown here is derived from an EMBL/GenBank/DDBJ whole genome shotgun (WGS) entry which is preliminary data.</text>
</comment>
<proteinExistence type="predicted"/>
<organism evidence="1 2">
    <name type="scientific">Streptococcus oricebi</name>
    <dbReference type="NCBI Taxonomy" id="1547447"/>
    <lineage>
        <taxon>Bacteria</taxon>
        <taxon>Bacillati</taxon>
        <taxon>Bacillota</taxon>
        <taxon>Bacilli</taxon>
        <taxon>Lactobacillales</taxon>
        <taxon>Streptococcaceae</taxon>
        <taxon>Streptococcus</taxon>
    </lineage>
</organism>
<dbReference type="Proteomes" id="UP001519296">
    <property type="component" value="Unassembled WGS sequence"/>
</dbReference>
<accession>A0ABS5B4W7</accession>
<gene>
    <name evidence="1" type="ORF">C4K46_08050</name>
</gene>
<protein>
    <submittedName>
        <fullName evidence="1">DUF2316 domain-containing protein</fullName>
    </submittedName>
</protein>